<evidence type="ECO:0000313" key="5">
    <source>
        <dbReference type="EMBL" id="CAL4798945.1"/>
    </source>
</evidence>
<dbReference type="OrthoDB" id="437156at2759"/>
<dbReference type="PANTHER" id="PTHR43053:SF3">
    <property type="entry name" value="ALPHA-GALACTOSIDASE C-RELATED"/>
    <property type="match status" value="1"/>
</dbReference>
<dbReference type="InterPro" id="IPR013785">
    <property type="entry name" value="Aldolase_TIM"/>
</dbReference>
<dbReference type="InterPro" id="IPR050985">
    <property type="entry name" value="Alpha-glycosidase_related"/>
</dbReference>
<dbReference type="EMBL" id="CAMXCT030005188">
    <property type="protein sequence ID" value="CAL4798945.1"/>
    <property type="molecule type" value="Genomic_DNA"/>
</dbReference>
<protein>
    <submittedName>
        <fullName evidence="5">Alpha-galactosidase</fullName>
    </submittedName>
</protein>
<evidence type="ECO:0000256" key="2">
    <source>
        <dbReference type="ARBA" id="ARBA00023295"/>
    </source>
</evidence>
<gene>
    <name evidence="3" type="ORF">C1SCF055_LOCUS36775</name>
</gene>
<dbReference type="GO" id="GO:0016052">
    <property type="term" value="P:carbohydrate catabolic process"/>
    <property type="evidence" value="ECO:0007669"/>
    <property type="project" value="InterPro"/>
</dbReference>
<dbReference type="InterPro" id="IPR002252">
    <property type="entry name" value="Glyco_hydro_36"/>
</dbReference>
<proteinExistence type="predicted"/>
<evidence type="ECO:0000256" key="1">
    <source>
        <dbReference type="ARBA" id="ARBA00022801"/>
    </source>
</evidence>
<dbReference type="EMBL" id="CAMXCT010005188">
    <property type="protein sequence ID" value="CAI4011633.1"/>
    <property type="molecule type" value="Genomic_DNA"/>
</dbReference>
<keyword evidence="1" id="KW-0378">Hydrolase</keyword>
<keyword evidence="2" id="KW-0326">Glycosidase</keyword>
<feature type="non-terminal residue" evidence="3">
    <location>
        <position position="534"/>
    </location>
</feature>
<accession>A0A9P1DK64</accession>
<dbReference type="GO" id="GO:0004557">
    <property type="term" value="F:alpha-galactosidase activity"/>
    <property type="evidence" value="ECO:0007669"/>
    <property type="project" value="InterPro"/>
</dbReference>
<keyword evidence="6" id="KW-1185">Reference proteome</keyword>
<sequence length="534" mass="59919">RASDWCYLSIQSGSEHDVAVQKYLEMSAKYHRLQRTKPQPVGWCSWYCHGPQVDELLMMQSLKELKTLGMDSGELPLQLFQLDDGWQSAWGDWLRPNPKFPNGLKPLTDAVKADGLVPGIWLAPAALTTGSRVAKEHPEWILRDDRGGEVSCGFTAPGLWMRALDTTMPEVLEHVKKTIRTIVHEWGFRYLKCDFLHCAAMPGKRFRQVSRAKALRMLMEAIREAAGDDVFILACGAPLGPCIGVADAARISADTAHHWYPVGPDIWGTRWYFKSDRTNLPAARNMVCSTLARLHMNSRLWVNDPDCLIIRKEVDLAEAQTLASVVAFSGGSVIFSDDLKSLPKDRLEILKALLPPMEIPAAEVHFTHEEIPSKVVTRLTAAVGSWRLCGLFAWQGGEVQLAMDQEYHAFEFWSHTYQRCRAGEVLSTGELKPRTGHLYALRPLEPDKAQYLGSNIHASCGFEVCNWEEADQSVCFSLHVKRLVAAPEVWIFLPKASKPRLEGTSLEAVEVHPQVWHFALPPLHAAGSTLRIDW</sequence>
<dbReference type="InterPro" id="IPR017853">
    <property type="entry name" value="GH"/>
</dbReference>
<evidence type="ECO:0000313" key="4">
    <source>
        <dbReference type="EMBL" id="CAL1165008.1"/>
    </source>
</evidence>
<dbReference type="Pfam" id="PF02065">
    <property type="entry name" value="Melibiase"/>
    <property type="match status" value="1"/>
</dbReference>
<organism evidence="3">
    <name type="scientific">Cladocopium goreaui</name>
    <dbReference type="NCBI Taxonomy" id="2562237"/>
    <lineage>
        <taxon>Eukaryota</taxon>
        <taxon>Sar</taxon>
        <taxon>Alveolata</taxon>
        <taxon>Dinophyceae</taxon>
        <taxon>Suessiales</taxon>
        <taxon>Symbiodiniaceae</taxon>
        <taxon>Cladocopium</taxon>
    </lineage>
</organism>
<dbReference type="Gene3D" id="3.20.20.70">
    <property type="entry name" value="Aldolase class I"/>
    <property type="match status" value="1"/>
</dbReference>
<reference evidence="3" key="1">
    <citation type="submission" date="2022-10" db="EMBL/GenBank/DDBJ databases">
        <authorList>
            <person name="Chen Y."/>
            <person name="Dougan E. K."/>
            <person name="Chan C."/>
            <person name="Rhodes N."/>
            <person name="Thang M."/>
        </authorList>
    </citation>
    <scope>NUCLEOTIDE SEQUENCE</scope>
</reference>
<comment type="caution">
    <text evidence="3">The sequence shown here is derived from an EMBL/GenBank/DDBJ whole genome shotgun (WGS) entry which is preliminary data.</text>
</comment>
<dbReference type="EMBL" id="CAMXCT020005188">
    <property type="protein sequence ID" value="CAL1165008.1"/>
    <property type="molecule type" value="Genomic_DNA"/>
</dbReference>
<dbReference type="AlphaFoldDB" id="A0A9P1DK64"/>
<dbReference type="CDD" id="cd14791">
    <property type="entry name" value="GH36"/>
    <property type="match status" value="1"/>
</dbReference>
<dbReference type="PANTHER" id="PTHR43053">
    <property type="entry name" value="GLYCOSIDASE FAMILY 31"/>
    <property type="match status" value="1"/>
</dbReference>
<evidence type="ECO:0000313" key="6">
    <source>
        <dbReference type="Proteomes" id="UP001152797"/>
    </source>
</evidence>
<evidence type="ECO:0000313" key="3">
    <source>
        <dbReference type="EMBL" id="CAI4011633.1"/>
    </source>
</evidence>
<name>A0A9P1DK64_9DINO</name>
<dbReference type="Proteomes" id="UP001152797">
    <property type="component" value="Unassembled WGS sequence"/>
</dbReference>
<reference evidence="4" key="2">
    <citation type="submission" date="2024-04" db="EMBL/GenBank/DDBJ databases">
        <authorList>
            <person name="Chen Y."/>
            <person name="Shah S."/>
            <person name="Dougan E. K."/>
            <person name="Thang M."/>
            <person name="Chan C."/>
        </authorList>
    </citation>
    <scope>NUCLEOTIDE SEQUENCE [LARGE SCALE GENOMIC DNA]</scope>
</reference>
<dbReference type="SUPFAM" id="SSF51445">
    <property type="entry name" value="(Trans)glycosidases"/>
    <property type="match status" value="1"/>
</dbReference>